<gene>
    <name evidence="2" type="ORF">A3H26_04170</name>
</gene>
<evidence type="ECO:0000256" key="1">
    <source>
        <dbReference type="SAM" id="Phobius"/>
    </source>
</evidence>
<feature type="transmembrane region" description="Helical" evidence="1">
    <location>
        <begin position="68"/>
        <end position="87"/>
    </location>
</feature>
<dbReference type="STRING" id="1802630.A3H26_04170"/>
<protein>
    <recommendedName>
        <fullName evidence="4">Metal-dependent hydrolase</fullName>
    </recommendedName>
</protein>
<keyword evidence="1" id="KW-1133">Transmembrane helix</keyword>
<proteinExistence type="predicted"/>
<keyword evidence="1" id="KW-0812">Transmembrane</keyword>
<dbReference type="AlphaFoldDB" id="A0A1F4VHU7"/>
<comment type="caution">
    <text evidence="2">The sequence shown here is derived from an EMBL/GenBank/DDBJ whole genome shotgun (WGS) entry which is preliminary data.</text>
</comment>
<dbReference type="Proteomes" id="UP000177763">
    <property type="component" value="Unassembled WGS sequence"/>
</dbReference>
<dbReference type="Pfam" id="PF04307">
    <property type="entry name" value="YdjM"/>
    <property type="match status" value="1"/>
</dbReference>
<evidence type="ECO:0008006" key="4">
    <source>
        <dbReference type="Google" id="ProtNLM"/>
    </source>
</evidence>
<feature type="transmembrane region" description="Helical" evidence="1">
    <location>
        <begin position="166"/>
        <end position="185"/>
    </location>
</feature>
<evidence type="ECO:0000313" key="2">
    <source>
        <dbReference type="EMBL" id="OGC56802.1"/>
    </source>
</evidence>
<reference evidence="2 3" key="1">
    <citation type="journal article" date="2016" name="Nat. Commun.">
        <title>Thousands of microbial genomes shed light on interconnected biogeochemical processes in an aquifer system.</title>
        <authorList>
            <person name="Anantharaman K."/>
            <person name="Brown C.T."/>
            <person name="Hug L.A."/>
            <person name="Sharon I."/>
            <person name="Castelle C.J."/>
            <person name="Probst A.J."/>
            <person name="Thomas B.C."/>
            <person name="Singh A."/>
            <person name="Wilkins M.J."/>
            <person name="Karaoz U."/>
            <person name="Brodie E.L."/>
            <person name="Williams K.H."/>
            <person name="Hubbard S.S."/>
            <person name="Banfield J.F."/>
        </authorList>
    </citation>
    <scope>NUCLEOTIDE SEQUENCE [LARGE SCALE GENOMIC DNA]</scope>
</reference>
<name>A0A1F4VHU7_UNCKA</name>
<dbReference type="InterPro" id="IPR007404">
    <property type="entry name" value="YdjM-like"/>
</dbReference>
<accession>A0A1F4VHU7</accession>
<sequence>MFNHLGLALITSVTFSKLFHIELTPILILLNVVFNYFPDIDIPVELMQRGRIGGREHGFHREFTHTPLIYIPISFLFSSVFGFQLAIIFITGVYLHILFDSFGGGWGTMWFWPFSDKRYKLFTDRISGNFSLNSLAIWSRKEFKEIALRHGDDNWFKNIYLKFHTLFLIEILIVAVGLLMLLIYLV</sequence>
<keyword evidence="1" id="KW-0472">Membrane</keyword>
<feature type="transmembrane region" description="Helical" evidence="1">
    <location>
        <begin position="93"/>
        <end position="112"/>
    </location>
</feature>
<organism evidence="2 3">
    <name type="scientific">candidate division WWE3 bacterium RIFCSPLOWO2_12_FULL_36_10</name>
    <dbReference type="NCBI Taxonomy" id="1802630"/>
    <lineage>
        <taxon>Bacteria</taxon>
        <taxon>Katanobacteria</taxon>
    </lineage>
</organism>
<dbReference type="EMBL" id="MEVN01000029">
    <property type="protein sequence ID" value="OGC56802.1"/>
    <property type="molecule type" value="Genomic_DNA"/>
</dbReference>
<evidence type="ECO:0000313" key="3">
    <source>
        <dbReference type="Proteomes" id="UP000177763"/>
    </source>
</evidence>